<dbReference type="EMBL" id="GL883901">
    <property type="protein sequence ID" value="EGI16498.1"/>
    <property type="molecule type" value="Genomic_DNA"/>
</dbReference>
<name>F4SUQ2_ECOLX</name>
<evidence type="ECO:0000256" key="1">
    <source>
        <dbReference type="SAM" id="SignalP"/>
    </source>
</evidence>
<protein>
    <submittedName>
        <fullName evidence="2">Putative phage-related secreted protein</fullName>
    </submittedName>
</protein>
<feature type="non-terminal residue" evidence="2">
    <location>
        <position position="206"/>
    </location>
</feature>
<keyword evidence="1" id="KW-0732">Signal</keyword>
<dbReference type="AlphaFoldDB" id="F4SUQ2"/>
<feature type="signal peptide" evidence="1">
    <location>
        <begin position="1"/>
        <end position="19"/>
    </location>
</feature>
<accession>F4SUQ2</accession>
<organism evidence="2 3">
    <name type="scientific">Escherichia coli M605</name>
    <dbReference type="NCBI Taxonomy" id="656417"/>
    <lineage>
        <taxon>Bacteria</taxon>
        <taxon>Pseudomonadati</taxon>
        <taxon>Pseudomonadota</taxon>
        <taxon>Gammaproteobacteria</taxon>
        <taxon>Enterobacterales</taxon>
        <taxon>Enterobacteriaceae</taxon>
        <taxon>Escherichia</taxon>
    </lineage>
</organism>
<evidence type="ECO:0000313" key="2">
    <source>
        <dbReference type="EMBL" id="EGI16498.1"/>
    </source>
</evidence>
<feature type="chain" id="PRO_5003318745" evidence="1">
    <location>
        <begin position="20"/>
        <end position="206"/>
    </location>
</feature>
<dbReference type="HOGENOM" id="CLU_1334343_0_0_6"/>
<dbReference type="Proteomes" id="UP000004710">
    <property type="component" value="Unassembled WGS sequence"/>
</dbReference>
<reference evidence="2 3" key="1">
    <citation type="submission" date="2010-01" db="EMBL/GenBank/DDBJ databases">
        <title>The Genome Sequence of Escherichia coli M605.</title>
        <authorList>
            <consortium name="The Broad Institute Genome Sequencing Platform"/>
            <consortium name="The Broad Institute Genome Sequencing Center for Infectious Disease"/>
            <person name="Feldgarden M."/>
            <person name="Gordon D.M."/>
            <person name="Johnson J.R."/>
            <person name="Johnston B.D."/>
            <person name="Young S."/>
            <person name="Zeng Q."/>
            <person name="Koehrsen M."/>
            <person name="Alvarado L."/>
            <person name="Berlin A.M."/>
            <person name="Borenstein D."/>
            <person name="Chapman S.B."/>
            <person name="Chen Z."/>
            <person name="Engels R."/>
            <person name="Freedman E."/>
            <person name="Gellesch M."/>
            <person name="Goldberg J."/>
            <person name="Griggs A."/>
            <person name="Gujja S."/>
            <person name="Heilman E.R."/>
            <person name="Heiman D.I."/>
            <person name="Hepburn T.A."/>
            <person name="Howarth C."/>
            <person name="Jen D."/>
            <person name="Larson L."/>
            <person name="Lewis B."/>
            <person name="Mehta T."/>
            <person name="Park D."/>
            <person name="Pearson M."/>
            <person name="Richards J."/>
            <person name="Roberts A."/>
            <person name="Saif S."/>
            <person name="Shea T.D."/>
            <person name="Shenoy N."/>
            <person name="Sisk P."/>
            <person name="Stolte C."/>
            <person name="Sykes S.N."/>
            <person name="Walk T."/>
            <person name="White J."/>
            <person name="Yandava C."/>
            <person name="Haas B."/>
            <person name="Henn M.R."/>
            <person name="Nusbaum C."/>
            <person name="Birren B."/>
        </authorList>
    </citation>
    <scope>NUCLEOTIDE SEQUENCE [LARGE SCALE GENOMIC DNA]</scope>
    <source>
        <strain evidence="2 3">M605</strain>
    </source>
</reference>
<evidence type="ECO:0000313" key="3">
    <source>
        <dbReference type="Proteomes" id="UP000004710"/>
    </source>
</evidence>
<sequence>MKLRYFLPFLFCVPFCVPAAVLQLDNTPLPQVIQFVYQNVYKRPYMLAPEIAGDKRVLSFYLTDKQEPRQFFKTYFQHLNIAVTTRNGVDYLYPVTPAAPRQYTFTYQPHYRSVSYLSSVLQGAVNGGAFTNSVQTVDYGNSSAAPGESTATRRVSMADNADVLVYMGTRQDIEKVKNLLPDIDIPADEVTVSGYVLEVQNTSHNG</sequence>
<proteinExistence type="predicted"/>
<gene>
    <name evidence="2" type="ORF">ECIG_00001</name>
</gene>